<dbReference type="GeneID" id="89974815"/>
<dbReference type="Gene3D" id="3.40.50.720">
    <property type="entry name" value="NAD(P)-binding Rossmann-like Domain"/>
    <property type="match status" value="2"/>
</dbReference>
<dbReference type="CDD" id="cd12168">
    <property type="entry name" value="Mand_dh_like"/>
    <property type="match status" value="1"/>
</dbReference>
<evidence type="ECO:0000256" key="4">
    <source>
        <dbReference type="RuleBase" id="RU003719"/>
    </source>
</evidence>
<dbReference type="PANTHER" id="PTHR10996">
    <property type="entry name" value="2-HYDROXYACID DEHYDROGENASE-RELATED"/>
    <property type="match status" value="1"/>
</dbReference>
<gene>
    <name evidence="7" type="ORF">LTR84_006644</name>
</gene>
<dbReference type="GO" id="GO:0016618">
    <property type="term" value="F:hydroxypyruvate reductase [NAD(P)H] activity"/>
    <property type="evidence" value="ECO:0007669"/>
    <property type="project" value="TreeGrafter"/>
</dbReference>
<dbReference type="SUPFAM" id="SSF52283">
    <property type="entry name" value="Formate/glycerate dehydrogenase catalytic domain-like"/>
    <property type="match status" value="1"/>
</dbReference>
<dbReference type="InterPro" id="IPR050223">
    <property type="entry name" value="D-isomer_2-hydroxyacid_DH"/>
</dbReference>
<evidence type="ECO:0000256" key="2">
    <source>
        <dbReference type="ARBA" id="ARBA00023002"/>
    </source>
</evidence>
<keyword evidence="2 4" id="KW-0560">Oxidoreductase</keyword>
<dbReference type="PROSITE" id="PS00065">
    <property type="entry name" value="D_2_HYDROXYACID_DH_1"/>
    <property type="match status" value="1"/>
</dbReference>
<dbReference type="Pfam" id="PF02826">
    <property type="entry name" value="2-Hacid_dh_C"/>
    <property type="match status" value="1"/>
</dbReference>
<keyword evidence="3" id="KW-0520">NAD</keyword>
<evidence type="ECO:0000256" key="3">
    <source>
        <dbReference type="ARBA" id="ARBA00023027"/>
    </source>
</evidence>
<dbReference type="SUPFAM" id="SSF51735">
    <property type="entry name" value="NAD(P)-binding Rossmann-fold domains"/>
    <property type="match status" value="1"/>
</dbReference>
<dbReference type="RefSeq" id="XP_064703091.1">
    <property type="nucleotide sequence ID" value="XM_064850204.1"/>
</dbReference>
<evidence type="ECO:0000259" key="6">
    <source>
        <dbReference type="Pfam" id="PF02826"/>
    </source>
</evidence>
<organism evidence="7 8">
    <name type="scientific">Exophiala bonariae</name>
    <dbReference type="NCBI Taxonomy" id="1690606"/>
    <lineage>
        <taxon>Eukaryota</taxon>
        <taxon>Fungi</taxon>
        <taxon>Dikarya</taxon>
        <taxon>Ascomycota</taxon>
        <taxon>Pezizomycotina</taxon>
        <taxon>Eurotiomycetes</taxon>
        <taxon>Chaetothyriomycetidae</taxon>
        <taxon>Chaetothyriales</taxon>
        <taxon>Herpotrichiellaceae</taxon>
        <taxon>Exophiala</taxon>
    </lineage>
</organism>
<evidence type="ECO:0000313" key="7">
    <source>
        <dbReference type="EMBL" id="KAK5047547.1"/>
    </source>
</evidence>
<evidence type="ECO:0000313" key="8">
    <source>
        <dbReference type="Proteomes" id="UP001358417"/>
    </source>
</evidence>
<proteinExistence type="inferred from homology"/>
<dbReference type="GO" id="GO:0051287">
    <property type="term" value="F:NAD binding"/>
    <property type="evidence" value="ECO:0007669"/>
    <property type="project" value="InterPro"/>
</dbReference>
<dbReference type="Proteomes" id="UP001358417">
    <property type="component" value="Unassembled WGS sequence"/>
</dbReference>
<dbReference type="GO" id="GO:0005829">
    <property type="term" value="C:cytosol"/>
    <property type="evidence" value="ECO:0007669"/>
    <property type="project" value="TreeGrafter"/>
</dbReference>
<dbReference type="InterPro" id="IPR006140">
    <property type="entry name" value="D-isomer_DH_NAD-bd"/>
</dbReference>
<keyword evidence="8" id="KW-1185">Reference proteome</keyword>
<sequence length="336" mass="36260">MPKPTVLLIGGLTHTNKEWEAFSSKYNLKEFRKGTRDEFLQNCKNGDYDDVVALYRSNTSVSETGPFNQELISALPKSIKYICHNGAGYDNIDVDAVTTRGLQVSSTPIAVDDATADIGIFLLLGALRQAWPHLAAIKAGGWKGKAPLGHDPKGKVIGILGMGGIGRAFAHRARAFGAKIVYHNRTRLSPDLEEDATYLSFDELLAQSDVLSLNLALNPKTRHIISAPEFAKMKDGVVIVNTARGALIKETDLVAALESGKVSAVGLDVFEDEPTVESGLAQNPRAFIVPHLGTSTIETQRDMELLVLNNLENAVDKGSLLTPISEQKGKFNNGGP</sequence>
<name>A0AAV9N0M1_9EURO</name>
<dbReference type="GO" id="GO:0030267">
    <property type="term" value="F:glyoxylate reductase (NADPH) activity"/>
    <property type="evidence" value="ECO:0007669"/>
    <property type="project" value="TreeGrafter"/>
</dbReference>
<evidence type="ECO:0000256" key="1">
    <source>
        <dbReference type="ARBA" id="ARBA00005854"/>
    </source>
</evidence>
<comment type="caution">
    <text evidence="7">The sequence shown here is derived from an EMBL/GenBank/DDBJ whole genome shotgun (WGS) entry which is preliminary data.</text>
</comment>
<dbReference type="PANTHER" id="PTHR10996:SF257">
    <property type="entry name" value="GLYOXYLATE REDUCTASE 1"/>
    <property type="match status" value="1"/>
</dbReference>
<dbReference type="InterPro" id="IPR036291">
    <property type="entry name" value="NAD(P)-bd_dom_sf"/>
</dbReference>
<dbReference type="EMBL" id="JAVRRD010000025">
    <property type="protein sequence ID" value="KAK5047547.1"/>
    <property type="molecule type" value="Genomic_DNA"/>
</dbReference>
<evidence type="ECO:0000259" key="5">
    <source>
        <dbReference type="Pfam" id="PF00389"/>
    </source>
</evidence>
<dbReference type="InterPro" id="IPR029752">
    <property type="entry name" value="D-isomer_DH_CS1"/>
</dbReference>
<protein>
    <recommendedName>
        <fullName evidence="9">D-3-phosphoglycerate dehydrogenase</fullName>
    </recommendedName>
</protein>
<dbReference type="FunFam" id="3.40.50.720:FF:000203">
    <property type="entry name" value="D-3-phosphoglycerate dehydrogenase (SerA)"/>
    <property type="match status" value="1"/>
</dbReference>
<dbReference type="Pfam" id="PF00389">
    <property type="entry name" value="2-Hacid_dh"/>
    <property type="match status" value="1"/>
</dbReference>
<reference evidence="7 8" key="1">
    <citation type="submission" date="2023-08" db="EMBL/GenBank/DDBJ databases">
        <title>Black Yeasts Isolated from many extreme environments.</title>
        <authorList>
            <person name="Coleine C."/>
            <person name="Stajich J.E."/>
            <person name="Selbmann L."/>
        </authorList>
    </citation>
    <scope>NUCLEOTIDE SEQUENCE [LARGE SCALE GENOMIC DNA]</scope>
    <source>
        <strain evidence="7 8">CCFEE 5792</strain>
    </source>
</reference>
<comment type="similarity">
    <text evidence="1 4">Belongs to the D-isomer specific 2-hydroxyacid dehydrogenase family.</text>
</comment>
<feature type="domain" description="D-isomer specific 2-hydroxyacid dehydrogenase catalytic" evidence="5">
    <location>
        <begin position="17"/>
        <end position="323"/>
    </location>
</feature>
<feature type="domain" description="D-isomer specific 2-hydroxyacid dehydrogenase NAD-binding" evidence="6">
    <location>
        <begin position="121"/>
        <end position="293"/>
    </location>
</feature>
<dbReference type="AlphaFoldDB" id="A0AAV9N0M1"/>
<evidence type="ECO:0008006" key="9">
    <source>
        <dbReference type="Google" id="ProtNLM"/>
    </source>
</evidence>
<accession>A0AAV9N0M1</accession>
<dbReference type="InterPro" id="IPR006139">
    <property type="entry name" value="D-isomer_2_OHA_DH_cat_dom"/>
</dbReference>